<dbReference type="SUPFAM" id="SSF52283">
    <property type="entry name" value="Formate/glycerate dehydrogenase catalytic domain-like"/>
    <property type="match status" value="1"/>
</dbReference>
<dbReference type="Proteomes" id="UP000322454">
    <property type="component" value="Unassembled WGS sequence"/>
</dbReference>
<protein>
    <submittedName>
        <fullName evidence="4">Lactate dehydrogenase</fullName>
    </submittedName>
</protein>
<proteinExistence type="inferred from homology"/>
<evidence type="ECO:0000256" key="1">
    <source>
        <dbReference type="RuleBase" id="RU003719"/>
    </source>
</evidence>
<evidence type="ECO:0000313" key="4">
    <source>
        <dbReference type="EMBL" id="RZV40394.1"/>
    </source>
</evidence>
<name>A0A520XGT9_9DELT</name>
<dbReference type="PANTHER" id="PTHR42938">
    <property type="entry name" value="FORMATE DEHYDROGENASE 1"/>
    <property type="match status" value="1"/>
</dbReference>
<dbReference type="AlphaFoldDB" id="A0A520XGT9"/>
<evidence type="ECO:0000313" key="5">
    <source>
        <dbReference type="Proteomes" id="UP000322454"/>
    </source>
</evidence>
<dbReference type="GO" id="GO:0051287">
    <property type="term" value="F:NAD binding"/>
    <property type="evidence" value="ECO:0007669"/>
    <property type="project" value="InterPro"/>
</dbReference>
<reference evidence="4 5" key="1">
    <citation type="submission" date="2019-01" db="EMBL/GenBank/DDBJ databases">
        <title>Insights into ecological role of a new deltaproteobacterial order Candidatus Sinidesulfobacterales (Sva0485) by metagenomics and metatranscriptomics.</title>
        <authorList>
            <person name="Tan S."/>
            <person name="Liu J."/>
            <person name="Fang Y."/>
            <person name="Hedlund B."/>
            <person name="Lian Z.-H."/>
            <person name="Huang L.-Y."/>
            <person name="Li J.-T."/>
            <person name="Huang L.-N."/>
            <person name="Li W.-J."/>
            <person name="Jiang H.-C."/>
            <person name="Dong H.-L."/>
            <person name="Shu W.-S."/>
        </authorList>
    </citation>
    <scope>NUCLEOTIDE SEQUENCE [LARGE SCALE GENOMIC DNA]</scope>
    <source>
        <strain evidence="4">AP4</strain>
    </source>
</reference>
<dbReference type="SUPFAM" id="SSF51735">
    <property type="entry name" value="NAD(P)-binding Rossmann-fold domains"/>
    <property type="match status" value="1"/>
</dbReference>
<comment type="similarity">
    <text evidence="1">Belongs to the D-isomer specific 2-hydroxyacid dehydrogenase family.</text>
</comment>
<gene>
    <name evidence="4" type="ORF">EVJ48_00280</name>
</gene>
<organism evidence="4 5">
    <name type="scientific">Candidatus Acidulodesulfobacterium acidiphilum</name>
    <dbReference type="NCBI Taxonomy" id="2597224"/>
    <lineage>
        <taxon>Bacteria</taxon>
        <taxon>Deltaproteobacteria</taxon>
        <taxon>Candidatus Acidulodesulfobacterales</taxon>
        <taxon>Candidatus Acidulodesulfobacterium</taxon>
    </lineage>
</organism>
<dbReference type="InterPro" id="IPR006139">
    <property type="entry name" value="D-isomer_2_OHA_DH_cat_dom"/>
</dbReference>
<dbReference type="PANTHER" id="PTHR42938:SF25">
    <property type="entry name" value="D-ISOMER SPECIFIC 2-HYDROXYACID DEHYDROGENASE FAMILY PROTEIN"/>
    <property type="match status" value="1"/>
</dbReference>
<sequence length="331" mass="36132">MNIAVILRSREMYDILKPFLAEHNVRHYSNKEDFLSWIKKSGDAKDSENLTLIVNAGIPIGEDVLSFPNIKIIQQFGIGYENVDINYASKKGVLVFNVPTAGTFNAVSVAELSLFFILALARDYNGCVDSINHAIANRPIGGSITNKKFAIVGLGGIGQELIKILKPFNPEIYGLKHSKPEAGYAEKLGIKFAGTVDEDFKKVVPSADYIVLAVPLEKNTENLINDETVGFMKTGACIVNVGRAGLINKDSLIKGLKSGKIKGAGLDVFWKEPVHISDEIFHFNVIATPHIGGATFESIADISRICAQNIKGWIDNGDLINCVNKDLITEI</sequence>
<feature type="domain" description="D-isomer specific 2-hydroxyacid dehydrogenase catalytic" evidence="2">
    <location>
        <begin position="52"/>
        <end position="324"/>
    </location>
</feature>
<dbReference type="Pfam" id="PF00389">
    <property type="entry name" value="2-Hacid_dh"/>
    <property type="match status" value="1"/>
</dbReference>
<keyword evidence="1" id="KW-0560">Oxidoreductase</keyword>
<dbReference type="GO" id="GO:0004617">
    <property type="term" value="F:phosphoglycerate dehydrogenase activity"/>
    <property type="evidence" value="ECO:0007669"/>
    <property type="project" value="TreeGrafter"/>
</dbReference>
<dbReference type="Pfam" id="PF02826">
    <property type="entry name" value="2-Hacid_dh_C"/>
    <property type="match status" value="1"/>
</dbReference>
<dbReference type="InterPro" id="IPR036291">
    <property type="entry name" value="NAD(P)-bd_dom_sf"/>
</dbReference>
<dbReference type="EMBL" id="SHMQ01000001">
    <property type="protein sequence ID" value="RZV40394.1"/>
    <property type="molecule type" value="Genomic_DNA"/>
</dbReference>
<comment type="caution">
    <text evidence="4">The sequence shown here is derived from an EMBL/GenBank/DDBJ whole genome shotgun (WGS) entry which is preliminary data.</text>
</comment>
<evidence type="ECO:0000259" key="2">
    <source>
        <dbReference type="Pfam" id="PF00389"/>
    </source>
</evidence>
<accession>A0A520XGT9</accession>
<evidence type="ECO:0000259" key="3">
    <source>
        <dbReference type="Pfam" id="PF02826"/>
    </source>
</evidence>
<feature type="domain" description="D-isomer specific 2-hydroxyacid dehydrogenase NAD-binding" evidence="3">
    <location>
        <begin position="116"/>
        <end position="292"/>
    </location>
</feature>
<dbReference type="InterPro" id="IPR006140">
    <property type="entry name" value="D-isomer_DH_NAD-bd"/>
</dbReference>
<dbReference type="Gene3D" id="3.40.50.720">
    <property type="entry name" value="NAD(P)-binding Rossmann-like Domain"/>
    <property type="match status" value="2"/>
</dbReference>